<sequence>MEEPTEKIISECMEPLGYKIIKKIGEGSYANVYAAKYTKDSVAVSMACKVLRTEKISTDEHSMKFITRELNITLNAHHPDIIHTYSVFQRGTLFMIFMRNAEYGNVTNFLIKHGAVKERVARFWVRQAASALVYLHELDLIHRDMKCDNLLITLNHNIKVADFGFARFCIDMTGRPCKCTTYCGSVPYTAPEILKGVPYDGKPTDTWSLGCILFVMLNKKLPFQSNNNYTKLYQEQLQRKYNWHEKAHSTQSKECFAVISNLLDPNPKTRMSCDELLNSDWVRMDPKLIRPTDTERQAMEKAYEYKNNIKPHKFVKISPDTRNQVKALTKDNKQWPSTKDMQYVAVNNWEEDGRRMKSAPKESAVSVALKHFGTRDRAA</sequence>
<keyword evidence="1 7" id="KW-0723">Serine/threonine-protein kinase</keyword>
<evidence type="ECO:0000256" key="4">
    <source>
        <dbReference type="ARBA" id="ARBA00022777"/>
    </source>
</evidence>
<keyword evidence="4" id="KW-0418">Kinase</keyword>
<keyword evidence="2" id="KW-0808">Transferase</keyword>
<dbReference type="GO" id="GO:0005737">
    <property type="term" value="C:cytoplasm"/>
    <property type="evidence" value="ECO:0007669"/>
    <property type="project" value="TreeGrafter"/>
</dbReference>
<comment type="similarity">
    <text evidence="7">Belongs to the protein kinase superfamily.</text>
</comment>
<reference evidence="9 10" key="1">
    <citation type="submission" date="2020-02" db="EMBL/GenBank/DDBJ databases">
        <authorList>
            <person name="Ferguson B K."/>
        </authorList>
    </citation>
    <scope>NUCLEOTIDE SEQUENCE [LARGE SCALE GENOMIC DNA]</scope>
</reference>
<name>A0A6H5H7G8_9HEMI</name>
<dbReference type="GO" id="GO:0005524">
    <property type="term" value="F:ATP binding"/>
    <property type="evidence" value="ECO:0007669"/>
    <property type="project" value="UniProtKB-UniRule"/>
</dbReference>
<keyword evidence="10" id="KW-1185">Reference proteome</keyword>
<evidence type="ECO:0000256" key="2">
    <source>
        <dbReference type="ARBA" id="ARBA00022679"/>
    </source>
</evidence>
<proteinExistence type="inferred from homology"/>
<feature type="binding site" evidence="6">
    <location>
        <position position="49"/>
    </location>
    <ligand>
        <name>ATP</name>
        <dbReference type="ChEBI" id="CHEBI:30616"/>
    </ligand>
</feature>
<dbReference type="FunFam" id="1.10.510.10:FF:000571">
    <property type="entry name" value="Maternal embryonic leucine zipper kinase"/>
    <property type="match status" value="1"/>
</dbReference>
<evidence type="ECO:0000256" key="3">
    <source>
        <dbReference type="ARBA" id="ARBA00022741"/>
    </source>
</evidence>
<gene>
    <name evidence="9" type="ORF">NTEN_LOCUS17040</name>
</gene>
<dbReference type="GO" id="GO:0050321">
    <property type="term" value="F:tau-protein kinase activity"/>
    <property type="evidence" value="ECO:0007669"/>
    <property type="project" value="TreeGrafter"/>
</dbReference>
<dbReference type="SMART" id="SM00220">
    <property type="entry name" value="S_TKc"/>
    <property type="match status" value="1"/>
</dbReference>
<evidence type="ECO:0000313" key="10">
    <source>
        <dbReference type="Proteomes" id="UP000479000"/>
    </source>
</evidence>
<dbReference type="AlphaFoldDB" id="A0A6H5H7G8"/>
<dbReference type="InterPro" id="IPR017441">
    <property type="entry name" value="Protein_kinase_ATP_BS"/>
</dbReference>
<dbReference type="PROSITE" id="PS50011">
    <property type="entry name" value="PROTEIN_KINASE_DOM"/>
    <property type="match status" value="1"/>
</dbReference>
<evidence type="ECO:0000256" key="6">
    <source>
        <dbReference type="PROSITE-ProRule" id="PRU10141"/>
    </source>
</evidence>
<evidence type="ECO:0000256" key="1">
    <source>
        <dbReference type="ARBA" id="ARBA00022527"/>
    </source>
</evidence>
<dbReference type="PANTHER" id="PTHR24346">
    <property type="entry name" value="MAP/MICROTUBULE AFFINITY-REGULATING KINASE"/>
    <property type="match status" value="1"/>
</dbReference>
<dbReference type="Gene3D" id="1.10.510.10">
    <property type="entry name" value="Transferase(Phosphotransferase) domain 1"/>
    <property type="match status" value="1"/>
</dbReference>
<dbReference type="Pfam" id="PF00069">
    <property type="entry name" value="Pkinase"/>
    <property type="match status" value="1"/>
</dbReference>
<dbReference type="InterPro" id="IPR011009">
    <property type="entry name" value="Kinase-like_dom_sf"/>
</dbReference>
<evidence type="ECO:0000259" key="8">
    <source>
        <dbReference type="PROSITE" id="PS50011"/>
    </source>
</evidence>
<dbReference type="PANTHER" id="PTHR24346:SF82">
    <property type="entry name" value="KP78A-RELATED"/>
    <property type="match status" value="1"/>
</dbReference>
<dbReference type="OrthoDB" id="541276at2759"/>
<protein>
    <recommendedName>
        <fullName evidence="8">Protein kinase domain-containing protein</fullName>
    </recommendedName>
</protein>
<evidence type="ECO:0000256" key="5">
    <source>
        <dbReference type="ARBA" id="ARBA00022840"/>
    </source>
</evidence>
<feature type="domain" description="Protein kinase" evidence="8">
    <location>
        <begin position="18"/>
        <end position="282"/>
    </location>
</feature>
<dbReference type="SUPFAM" id="SSF56112">
    <property type="entry name" value="Protein kinase-like (PK-like)"/>
    <property type="match status" value="1"/>
</dbReference>
<dbReference type="PROSITE" id="PS00107">
    <property type="entry name" value="PROTEIN_KINASE_ATP"/>
    <property type="match status" value="1"/>
</dbReference>
<dbReference type="PROSITE" id="PS00108">
    <property type="entry name" value="PROTEIN_KINASE_ST"/>
    <property type="match status" value="1"/>
</dbReference>
<keyword evidence="5 6" id="KW-0067">ATP-binding</keyword>
<dbReference type="Proteomes" id="UP000479000">
    <property type="component" value="Unassembled WGS sequence"/>
</dbReference>
<dbReference type="GO" id="GO:0035556">
    <property type="term" value="P:intracellular signal transduction"/>
    <property type="evidence" value="ECO:0007669"/>
    <property type="project" value="TreeGrafter"/>
</dbReference>
<dbReference type="GO" id="GO:0000226">
    <property type="term" value="P:microtubule cytoskeleton organization"/>
    <property type="evidence" value="ECO:0007669"/>
    <property type="project" value="TreeGrafter"/>
</dbReference>
<evidence type="ECO:0000313" key="9">
    <source>
        <dbReference type="EMBL" id="CAB0012279.1"/>
    </source>
</evidence>
<dbReference type="EMBL" id="CADCXU010025173">
    <property type="protein sequence ID" value="CAB0012279.1"/>
    <property type="molecule type" value="Genomic_DNA"/>
</dbReference>
<keyword evidence="3 6" id="KW-0547">Nucleotide-binding</keyword>
<evidence type="ECO:0000256" key="7">
    <source>
        <dbReference type="RuleBase" id="RU000304"/>
    </source>
</evidence>
<dbReference type="InterPro" id="IPR008271">
    <property type="entry name" value="Ser/Thr_kinase_AS"/>
</dbReference>
<organism evidence="9 10">
    <name type="scientific">Nesidiocoris tenuis</name>
    <dbReference type="NCBI Taxonomy" id="355587"/>
    <lineage>
        <taxon>Eukaryota</taxon>
        <taxon>Metazoa</taxon>
        <taxon>Ecdysozoa</taxon>
        <taxon>Arthropoda</taxon>
        <taxon>Hexapoda</taxon>
        <taxon>Insecta</taxon>
        <taxon>Pterygota</taxon>
        <taxon>Neoptera</taxon>
        <taxon>Paraneoptera</taxon>
        <taxon>Hemiptera</taxon>
        <taxon>Heteroptera</taxon>
        <taxon>Panheteroptera</taxon>
        <taxon>Cimicomorpha</taxon>
        <taxon>Miridae</taxon>
        <taxon>Dicyphina</taxon>
        <taxon>Nesidiocoris</taxon>
    </lineage>
</organism>
<dbReference type="InterPro" id="IPR000719">
    <property type="entry name" value="Prot_kinase_dom"/>
</dbReference>
<accession>A0A6H5H7G8</accession>